<reference evidence="2" key="2">
    <citation type="submission" date="2015-06" db="UniProtKB">
        <authorList>
            <consortium name="EnsemblPlants"/>
        </authorList>
    </citation>
    <scope>IDENTIFICATION</scope>
    <source>
        <strain evidence="2">DM1-3 516 R44</strain>
    </source>
</reference>
<name>M1D9Q8_SOLTU</name>
<proteinExistence type="predicted"/>
<dbReference type="HOGENOM" id="CLU_1339558_0_0_1"/>
<protein>
    <recommendedName>
        <fullName evidence="4">Integrase core domain containing protein</fullName>
    </recommendedName>
</protein>
<reference evidence="3" key="1">
    <citation type="journal article" date="2011" name="Nature">
        <title>Genome sequence and analysis of the tuber crop potato.</title>
        <authorList>
            <consortium name="The Potato Genome Sequencing Consortium"/>
        </authorList>
    </citation>
    <scope>NUCLEOTIDE SEQUENCE [LARGE SCALE GENOMIC DNA]</scope>
    <source>
        <strain evidence="3">cv. DM1-3 516 R44</strain>
    </source>
</reference>
<dbReference type="Gramene" id="PGSC0003DMT400085548">
    <property type="protein sequence ID" value="PGSC0003DMT400085548"/>
    <property type="gene ID" value="PGSC0003DMG400035119"/>
</dbReference>
<dbReference type="Proteomes" id="UP000011115">
    <property type="component" value="Unassembled WGS sequence"/>
</dbReference>
<organism evidence="2 3">
    <name type="scientific">Solanum tuberosum</name>
    <name type="common">Potato</name>
    <dbReference type="NCBI Taxonomy" id="4113"/>
    <lineage>
        <taxon>Eukaryota</taxon>
        <taxon>Viridiplantae</taxon>
        <taxon>Streptophyta</taxon>
        <taxon>Embryophyta</taxon>
        <taxon>Tracheophyta</taxon>
        <taxon>Spermatophyta</taxon>
        <taxon>Magnoliopsida</taxon>
        <taxon>eudicotyledons</taxon>
        <taxon>Gunneridae</taxon>
        <taxon>Pentapetalae</taxon>
        <taxon>asterids</taxon>
        <taxon>lamiids</taxon>
        <taxon>Solanales</taxon>
        <taxon>Solanaceae</taxon>
        <taxon>Solanoideae</taxon>
        <taxon>Solaneae</taxon>
        <taxon>Solanum</taxon>
    </lineage>
</organism>
<dbReference type="AlphaFoldDB" id="M1D9Q8"/>
<feature type="region of interest" description="Disordered" evidence="1">
    <location>
        <begin position="14"/>
        <end position="41"/>
    </location>
</feature>
<evidence type="ECO:0000256" key="1">
    <source>
        <dbReference type="SAM" id="MobiDB-lite"/>
    </source>
</evidence>
<evidence type="ECO:0000313" key="2">
    <source>
        <dbReference type="EnsemblPlants" id="PGSC0003DMT400085548"/>
    </source>
</evidence>
<sequence>MRYYQDWDEQNDYWRREDDHEKDHTHSSESPKSKGSASSPRVNDLLSHILDKVEGLDDLLKGMKAEFSSLNSKVKSHADAIKILEGQLSLLSAQLKQKMTMEDDDKGLAVVTCSGKVAIESCSQGDHRYGSSMELLVLQACWARMSKFVTGISETLVKECRTAMLIGEMDFSCLVVHSQQIEEEKFKEMSMEVKRARTENGNFSN</sequence>
<accession>M1D9Q8</accession>
<evidence type="ECO:0000313" key="3">
    <source>
        <dbReference type="Proteomes" id="UP000011115"/>
    </source>
</evidence>
<keyword evidence="3" id="KW-1185">Reference proteome</keyword>
<dbReference type="EnsemblPlants" id="PGSC0003DMT400085548">
    <property type="protein sequence ID" value="PGSC0003DMT400085548"/>
    <property type="gene ID" value="PGSC0003DMG400035119"/>
</dbReference>
<evidence type="ECO:0008006" key="4">
    <source>
        <dbReference type="Google" id="ProtNLM"/>
    </source>
</evidence>
<dbReference type="InParanoid" id="M1D9Q8"/>
<feature type="compositionally biased region" description="Basic and acidic residues" evidence="1">
    <location>
        <begin position="14"/>
        <end position="32"/>
    </location>
</feature>
<dbReference type="PaxDb" id="4113-PGSC0003DMT400085548"/>